<dbReference type="GO" id="GO:0005615">
    <property type="term" value="C:extracellular space"/>
    <property type="evidence" value="ECO:0007669"/>
    <property type="project" value="TreeGrafter"/>
</dbReference>
<comment type="subcellular location">
    <subcellularLocation>
        <location evidence="1">Secreted</location>
    </subcellularLocation>
</comment>
<organism evidence="7 8">
    <name type="scientific">Caerostris darwini</name>
    <dbReference type="NCBI Taxonomy" id="1538125"/>
    <lineage>
        <taxon>Eukaryota</taxon>
        <taxon>Metazoa</taxon>
        <taxon>Ecdysozoa</taxon>
        <taxon>Arthropoda</taxon>
        <taxon>Chelicerata</taxon>
        <taxon>Arachnida</taxon>
        <taxon>Araneae</taxon>
        <taxon>Araneomorphae</taxon>
        <taxon>Entelegynae</taxon>
        <taxon>Araneoidea</taxon>
        <taxon>Araneidae</taxon>
        <taxon>Caerostris</taxon>
    </lineage>
</organism>
<accession>A0AAV4NI69</accession>
<evidence type="ECO:0000256" key="3">
    <source>
        <dbReference type="ARBA" id="ARBA00022525"/>
    </source>
</evidence>
<feature type="chain" id="PRO_5043674600" evidence="6">
    <location>
        <begin position="30"/>
        <end position="296"/>
    </location>
</feature>
<keyword evidence="8" id="KW-1185">Reference proteome</keyword>
<comment type="caution">
    <text evidence="7">The sequence shown here is derived from an EMBL/GenBank/DDBJ whole genome shotgun (WGS) entry which is preliminary data.</text>
</comment>
<evidence type="ECO:0000313" key="8">
    <source>
        <dbReference type="Proteomes" id="UP001054837"/>
    </source>
</evidence>
<sequence>MELYCSQRRHRRFLLFVFLCVWLWREISPASLNRVSDQCDWFGSGLEDTSTTGIHTVYLRCTAGRVHWEYPRGAVRVVLRAGGYPKDFEGCLRVTVPSSGVSLYLEGRERLHLLHRHSYGLVARAQRCFSSAEERVALFLEAYSPDASLQKEVFEFIYDLRPMRQKPHSECRPCSTKELIYAFCSSDFVARGTVLSLNHNEDLQRTEMTISGREIMRDSEPRVFSRPTRASRNETVLTGVVHRPLQCDTKLGHGDFVFFGTWRLGDPMLNCVPRWTEWKKVRRKAAFSNNLDCVLH</sequence>
<dbReference type="EMBL" id="BPLQ01001721">
    <property type="protein sequence ID" value="GIX84504.1"/>
    <property type="molecule type" value="Genomic_DNA"/>
</dbReference>
<proteinExistence type="inferred from homology"/>
<dbReference type="Gene3D" id="2.40.50.120">
    <property type="match status" value="1"/>
</dbReference>
<evidence type="ECO:0000256" key="5">
    <source>
        <dbReference type="ARBA" id="ARBA00023157"/>
    </source>
</evidence>
<dbReference type="Proteomes" id="UP001054837">
    <property type="component" value="Unassembled WGS sequence"/>
</dbReference>
<dbReference type="AlphaFoldDB" id="A0AAV4NI69"/>
<name>A0AAV4NI69_9ARAC</name>
<evidence type="ECO:0000256" key="6">
    <source>
        <dbReference type="SAM" id="SignalP"/>
    </source>
</evidence>
<keyword evidence="3" id="KW-0964">Secreted</keyword>
<dbReference type="PANTHER" id="PTHR28593:SF3">
    <property type="entry name" value="METEORIN-LIKE PROTEIN"/>
    <property type="match status" value="1"/>
</dbReference>
<keyword evidence="4 6" id="KW-0732">Signal</keyword>
<evidence type="ECO:0000256" key="4">
    <source>
        <dbReference type="ARBA" id="ARBA00022729"/>
    </source>
</evidence>
<evidence type="ECO:0000313" key="7">
    <source>
        <dbReference type="EMBL" id="GIX84504.1"/>
    </source>
</evidence>
<dbReference type="InterPro" id="IPR051998">
    <property type="entry name" value="Meteorin-like"/>
</dbReference>
<keyword evidence="5" id="KW-1015">Disulfide bond</keyword>
<dbReference type="GO" id="GO:0005179">
    <property type="term" value="F:hormone activity"/>
    <property type="evidence" value="ECO:0007669"/>
    <property type="project" value="TreeGrafter"/>
</dbReference>
<evidence type="ECO:0000256" key="2">
    <source>
        <dbReference type="ARBA" id="ARBA00005669"/>
    </source>
</evidence>
<feature type="signal peptide" evidence="6">
    <location>
        <begin position="1"/>
        <end position="29"/>
    </location>
</feature>
<dbReference type="PANTHER" id="PTHR28593">
    <property type="entry name" value="METEORIN-LIKE PROTEIN"/>
    <property type="match status" value="1"/>
</dbReference>
<reference evidence="7 8" key="1">
    <citation type="submission" date="2021-06" db="EMBL/GenBank/DDBJ databases">
        <title>Caerostris darwini draft genome.</title>
        <authorList>
            <person name="Kono N."/>
            <person name="Arakawa K."/>
        </authorList>
    </citation>
    <scope>NUCLEOTIDE SEQUENCE [LARGE SCALE GENOMIC DNA]</scope>
</reference>
<evidence type="ECO:0000256" key="1">
    <source>
        <dbReference type="ARBA" id="ARBA00004613"/>
    </source>
</evidence>
<dbReference type="InterPro" id="IPR008993">
    <property type="entry name" value="TIMP-like_OB-fold"/>
</dbReference>
<gene>
    <name evidence="7" type="primary">metrnl_1</name>
    <name evidence="7" type="ORF">CDAR_607331</name>
</gene>
<comment type="similarity">
    <text evidence="2">Belongs to the meteorin family.</text>
</comment>
<protein>
    <submittedName>
        <fullName evidence="7">Meteorin-like protein</fullName>
    </submittedName>
</protein>